<comment type="caution">
    <text evidence="7">The sequence shown here is derived from an EMBL/GenBank/DDBJ whole genome shotgun (WGS) entry which is preliminary data.</text>
</comment>
<keyword evidence="2" id="KW-0805">Transcription regulation</keyword>
<gene>
    <name evidence="7" type="ORF">JVT61DRAFT_6223</name>
</gene>
<dbReference type="Proteomes" id="UP000683000">
    <property type="component" value="Unassembled WGS sequence"/>
</dbReference>
<dbReference type="OrthoDB" id="436852at2759"/>
<feature type="region of interest" description="Disordered" evidence="5">
    <location>
        <begin position="428"/>
        <end position="454"/>
    </location>
</feature>
<feature type="domain" description="Bromodomain associated" evidence="6">
    <location>
        <begin position="10"/>
        <end position="79"/>
    </location>
</feature>
<evidence type="ECO:0000256" key="1">
    <source>
        <dbReference type="ARBA" id="ARBA00004123"/>
    </source>
</evidence>
<feature type="compositionally biased region" description="Gly residues" evidence="5">
    <location>
        <begin position="437"/>
        <end position="447"/>
    </location>
</feature>
<proteinExistence type="predicted"/>
<dbReference type="EMBL" id="JAGFBS010000021">
    <property type="protein sequence ID" value="KAG6373575.1"/>
    <property type="molecule type" value="Genomic_DNA"/>
</dbReference>
<organism evidence="7 8">
    <name type="scientific">Boletus reticuloceps</name>
    <dbReference type="NCBI Taxonomy" id="495285"/>
    <lineage>
        <taxon>Eukaryota</taxon>
        <taxon>Fungi</taxon>
        <taxon>Dikarya</taxon>
        <taxon>Basidiomycota</taxon>
        <taxon>Agaricomycotina</taxon>
        <taxon>Agaricomycetes</taxon>
        <taxon>Agaricomycetidae</taxon>
        <taxon>Boletales</taxon>
        <taxon>Boletineae</taxon>
        <taxon>Boletaceae</taxon>
        <taxon>Boletoideae</taxon>
        <taxon>Boletus</taxon>
    </lineage>
</organism>
<evidence type="ECO:0000256" key="4">
    <source>
        <dbReference type="ARBA" id="ARBA00023242"/>
    </source>
</evidence>
<dbReference type="Pfam" id="PF07524">
    <property type="entry name" value="Bromo_TP"/>
    <property type="match status" value="1"/>
</dbReference>
<feature type="region of interest" description="Disordered" evidence="5">
    <location>
        <begin position="240"/>
        <end position="266"/>
    </location>
</feature>
<evidence type="ECO:0000259" key="6">
    <source>
        <dbReference type="Pfam" id="PF07524"/>
    </source>
</evidence>
<protein>
    <recommendedName>
        <fullName evidence="6">Bromodomain associated domain-containing protein</fullName>
    </recommendedName>
</protein>
<accession>A0A8I2YKM7</accession>
<keyword evidence="8" id="KW-1185">Reference proteome</keyword>
<evidence type="ECO:0000256" key="3">
    <source>
        <dbReference type="ARBA" id="ARBA00023163"/>
    </source>
</evidence>
<dbReference type="AlphaFoldDB" id="A0A8I2YKM7"/>
<feature type="compositionally biased region" description="Basic and acidic residues" evidence="5">
    <location>
        <begin position="347"/>
        <end position="357"/>
    </location>
</feature>
<dbReference type="GO" id="GO:0046982">
    <property type="term" value="F:protein heterodimerization activity"/>
    <property type="evidence" value="ECO:0007669"/>
    <property type="project" value="InterPro"/>
</dbReference>
<dbReference type="InterPro" id="IPR009072">
    <property type="entry name" value="Histone-fold"/>
</dbReference>
<feature type="region of interest" description="Disordered" evidence="5">
    <location>
        <begin position="347"/>
        <end position="371"/>
    </location>
</feature>
<dbReference type="GO" id="GO:0005634">
    <property type="term" value="C:nucleus"/>
    <property type="evidence" value="ECO:0007669"/>
    <property type="project" value="UniProtKB-SubCell"/>
</dbReference>
<reference evidence="7" key="1">
    <citation type="submission" date="2021-03" db="EMBL/GenBank/DDBJ databases">
        <title>Evolutionary innovations through gain and loss of genes in the ectomycorrhizal Boletales.</title>
        <authorList>
            <person name="Wu G."/>
            <person name="Miyauchi S."/>
            <person name="Morin E."/>
            <person name="Yang Z.-L."/>
            <person name="Xu J."/>
            <person name="Martin F.M."/>
        </authorList>
    </citation>
    <scope>NUCLEOTIDE SEQUENCE</scope>
    <source>
        <strain evidence="7">BR01</strain>
    </source>
</reference>
<dbReference type="CDD" id="cd00076">
    <property type="entry name" value="HFD_SF"/>
    <property type="match status" value="1"/>
</dbReference>
<name>A0A8I2YKM7_9AGAM</name>
<evidence type="ECO:0000256" key="5">
    <source>
        <dbReference type="SAM" id="MobiDB-lite"/>
    </source>
</evidence>
<feature type="region of interest" description="Disordered" evidence="5">
    <location>
        <begin position="474"/>
        <end position="500"/>
    </location>
</feature>
<dbReference type="Gene3D" id="1.10.20.10">
    <property type="entry name" value="Histone, subunit A"/>
    <property type="match status" value="1"/>
</dbReference>
<evidence type="ECO:0000313" key="7">
    <source>
        <dbReference type="EMBL" id="KAG6373575.1"/>
    </source>
</evidence>
<sequence>MASQAATAVVVDSVVMKILHAHSFARTSSQAMSVLSNLLTRYLVLLASACGQFSELAGRSSLTIHDFVACLDELGTNLDELSEYCGTEGVELSRYASSSAKRLDDLGDFRCYIGEGLVPRDDPIPLHYAPLSEDASVIHGITEDDEESDSDGDGLVPVEAVNHFTEPLSYRQHPTAAFLPDFLPPFPDASQPQPPSPAPAPHTVIMERPSSPLPQHITSITAGDYLIQVPYSESVLAGTPSWHLPSEPSETRPSKPQPPRFSTPSPQQALLAAYHHILTHPVSQPGPPNPAKHKVAMALLSQVQQNTRWDAPSTLYANVTPCPPRVTSIGPSYPIALSALEDLRSGKDANKESDKRPLLPPAPPRPVFTNDRPVFLSSQQASRLPELARQVLPGPVLSRTTRLTHPPVLQRGSQKLCYGPGVPAPWNSSLSMSAAQGGKGGEEGGTTNGQDATSFTLPDAKIFATWDYETKQYSEPLGAGRRGRVSAAPIVSLSSLRPSK</sequence>
<comment type="subcellular location">
    <subcellularLocation>
        <location evidence="1">Nucleus</location>
    </subcellularLocation>
</comment>
<evidence type="ECO:0000256" key="2">
    <source>
        <dbReference type="ARBA" id="ARBA00023015"/>
    </source>
</evidence>
<evidence type="ECO:0000313" key="8">
    <source>
        <dbReference type="Proteomes" id="UP000683000"/>
    </source>
</evidence>
<keyword evidence="4" id="KW-0539">Nucleus</keyword>
<keyword evidence="3" id="KW-0804">Transcription</keyword>
<dbReference type="InterPro" id="IPR006565">
    <property type="entry name" value="BTP"/>
</dbReference>